<dbReference type="Proteomes" id="UP001497525">
    <property type="component" value="Unassembled WGS sequence"/>
</dbReference>
<dbReference type="Pfam" id="PF02709">
    <property type="entry name" value="Glyco_transf_7C"/>
    <property type="match status" value="1"/>
</dbReference>
<feature type="domain" description="Galactosyltransferase N-terminal" evidence="13">
    <location>
        <begin position="90"/>
        <end position="208"/>
    </location>
</feature>
<dbReference type="GO" id="GO:0033842">
    <property type="term" value="F:N-acetyl-beta-glucosaminyl-derivative 4-beta-N-acetylgalactosaminyltransferase activity"/>
    <property type="evidence" value="ECO:0007669"/>
    <property type="project" value="TreeGrafter"/>
</dbReference>
<dbReference type="PANTHER" id="PTHR19300">
    <property type="entry name" value="BETA-1,4-GALACTOSYLTRANSFERASE"/>
    <property type="match status" value="1"/>
</dbReference>
<evidence type="ECO:0000256" key="9">
    <source>
        <dbReference type="ARBA" id="ARBA00023136"/>
    </source>
</evidence>
<organism evidence="14 15">
    <name type="scientific">Calicophoron daubneyi</name>
    <name type="common">Rumen fluke</name>
    <name type="synonym">Paramphistomum daubneyi</name>
    <dbReference type="NCBI Taxonomy" id="300641"/>
    <lineage>
        <taxon>Eukaryota</taxon>
        <taxon>Metazoa</taxon>
        <taxon>Spiralia</taxon>
        <taxon>Lophotrochozoa</taxon>
        <taxon>Platyhelminthes</taxon>
        <taxon>Trematoda</taxon>
        <taxon>Digenea</taxon>
        <taxon>Plagiorchiida</taxon>
        <taxon>Pronocephalata</taxon>
        <taxon>Paramphistomoidea</taxon>
        <taxon>Paramphistomidae</taxon>
        <taxon>Calicophoron</taxon>
    </lineage>
</organism>
<dbReference type="InterPro" id="IPR003859">
    <property type="entry name" value="Galactosyl_T"/>
</dbReference>
<dbReference type="SUPFAM" id="SSF53448">
    <property type="entry name" value="Nucleotide-diphospho-sugar transferases"/>
    <property type="match status" value="1"/>
</dbReference>
<dbReference type="EC" id="2.4.1.-" evidence="11"/>
<comment type="pathway">
    <text evidence="2 11">Protein modification; protein glycosylation.</text>
</comment>
<evidence type="ECO:0000256" key="1">
    <source>
        <dbReference type="ARBA" id="ARBA00004606"/>
    </source>
</evidence>
<feature type="transmembrane region" description="Helical" evidence="11">
    <location>
        <begin position="15"/>
        <end position="33"/>
    </location>
</feature>
<evidence type="ECO:0000313" key="14">
    <source>
        <dbReference type="EMBL" id="CAL5139506.1"/>
    </source>
</evidence>
<dbReference type="AlphaFoldDB" id="A0AAV2TRK8"/>
<evidence type="ECO:0000256" key="11">
    <source>
        <dbReference type="RuleBase" id="RU368121"/>
    </source>
</evidence>
<evidence type="ECO:0000259" key="12">
    <source>
        <dbReference type="Pfam" id="PF02709"/>
    </source>
</evidence>
<evidence type="ECO:0000256" key="7">
    <source>
        <dbReference type="ARBA" id="ARBA00022968"/>
    </source>
</evidence>
<dbReference type="PANTHER" id="PTHR19300:SF57">
    <property type="entry name" value="BETA-1,4-N-ACETYLGALACTOSAMINYLTRANSFERASE"/>
    <property type="match status" value="1"/>
</dbReference>
<evidence type="ECO:0000256" key="8">
    <source>
        <dbReference type="ARBA" id="ARBA00022989"/>
    </source>
</evidence>
<gene>
    <name evidence="14" type="ORF">CDAUBV1_LOCUS14536</name>
</gene>
<dbReference type="GO" id="GO:0006688">
    <property type="term" value="P:glycosphingolipid biosynthetic process"/>
    <property type="evidence" value="ECO:0007669"/>
    <property type="project" value="TreeGrafter"/>
</dbReference>
<evidence type="ECO:0000259" key="13">
    <source>
        <dbReference type="Pfam" id="PF13733"/>
    </source>
</evidence>
<evidence type="ECO:0000256" key="4">
    <source>
        <dbReference type="ARBA" id="ARBA00022676"/>
    </source>
</evidence>
<dbReference type="GO" id="GO:0008378">
    <property type="term" value="F:galactosyltransferase activity"/>
    <property type="evidence" value="ECO:0007669"/>
    <property type="project" value="TreeGrafter"/>
</dbReference>
<comment type="caution">
    <text evidence="14">The sequence shown here is derived from an EMBL/GenBank/DDBJ whole genome shotgun (WGS) entry which is preliminary data.</text>
</comment>
<comment type="subcellular location">
    <subcellularLocation>
        <location evidence="1">Membrane</location>
        <topology evidence="1">Single-pass type II membrane protein</topology>
    </subcellularLocation>
</comment>
<reference evidence="14" key="1">
    <citation type="submission" date="2024-06" db="EMBL/GenBank/DDBJ databases">
        <authorList>
            <person name="Liu X."/>
            <person name="Lenzi L."/>
            <person name="Haldenby T S."/>
            <person name="Uol C."/>
        </authorList>
    </citation>
    <scope>NUCLEOTIDE SEQUENCE</scope>
</reference>
<keyword evidence="10 11" id="KW-0325">Glycoprotein</keyword>
<dbReference type="InterPro" id="IPR029044">
    <property type="entry name" value="Nucleotide-diphossugar_trans"/>
</dbReference>
<evidence type="ECO:0000256" key="5">
    <source>
        <dbReference type="ARBA" id="ARBA00022679"/>
    </source>
</evidence>
<dbReference type="InterPro" id="IPR027995">
    <property type="entry name" value="Galactosyl_T_N"/>
</dbReference>
<evidence type="ECO:0000256" key="3">
    <source>
        <dbReference type="ARBA" id="ARBA00005735"/>
    </source>
</evidence>
<evidence type="ECO:0000256" key="2">
    <source>
        <dbReference type="ARBA" id="ARBA00004922"/>
    </source>
</evidence>
<keyword evidence="9 11" id="KW-0472">Membrane</keyword>
<name>A0AAV2TRK8_CALDB</name>
<dbReference type="GO" id="GO:0005794">
    <property type="term" value="C:Golgi apparatus"/>
    <property type="evidence" value="ECO:0007669"/>
    <property type="project" value="TreeGrafter"/>
</dbReference>
<comment type="similarity">
    <text evidence="3 11">Belongs to the glycosyltransferase 7 family.</text>
</comment>
<protein>
    <recommendedName>
        <fullName evidence="11">Beta-1,4-galactosyltransferase</fullName>
        <ecNumber evidence="11">2.4.1.-</ecNumber>
    </recommendedName>
</protein>
<dbReference type="PRINTS" id="PR02050">
    <property type="entry name" value="B14GALTRFASE"/>
</dbReference>
<proteinExistence type="inferred from homology"/>
<feature type="domain" description="Galactosyltransferase C-terminal" evidence="12">
    <location>
        <begin position="212"/>
        <end position="288"/>
    </location>
</feature>
<dbReference type="GO" id="GO:0016020">
    <property type="term" value="C:membrane"/>
    <property type="evidence" value="ECO:0007669"/>
    <property type="project" value="UniProtKB-SubCell"/>
</dbReference>
<dbReference type="InterPro" id="IPR027791">
    <property type="entry name" value="Galactosyl_T_C"/>
</dbReference>
<dbReference type="Pfam" id="PF13733">
    <property type="entry name" value="Glyco_transf_7N"/>
    <property type="match status" value="1"/>
</dbReference>
<keyword evidence="6 11" id="KW-0812">Transmembrane</keyword>
<keyword evidence="4 11" id="KW-0328">Glycosyltransferase</keyword>
<evidence type="ECO:0000313" key="15">
    <source>
        <dbReference type="Proteomes" id="UP001497525"/>
    </source>
</evidence>
<evidence type="ECO:0000256" key="6">
    <source>
        <dbReference type="ARBA" id="ARBA00022692"/>
    </source>
</evidence>
<comment type="function">
    <text evidence="11">Catalyses the transfer of galactose onto proteins or lipids.</text>
</comment>
<keyword evidence="7 11" id="KW-0735">Signal-anchor</keyword>
<sequence length="426" mass="48330">MGFLKFSGRRGRFRLSRFCVVGVLVFGLFYMTFRYASSRVQKTHPLLLLASGSCGSKRRYPHRLVDDLPLNQFDLCCPNPVPLPLAYSTTQSAPNFSAILSKHPDVCQGSWIPRGCIPQQKIAVLVPYRDRGLHLRLLLFRLHDVLAHQRVAYSIYVIEQAGDTPFNRGLLLNIGMRESLLRDPTISCFIFHDVDLLPEDSNNLYLCDGNLRHMASGIDEARFHSPFENYAGGVTALSRTNAILINGFPNRYWGWGNEDDELSARAFMHNLMLTRCPEYIGRYKAVRHLKAARGSGHYGTFLAYRGFTNDGLNYLGNDSYKILYDSSAIHESVRFQNESTLTNFLSFPVGQCALGTIAHHLNLSNEQQLRSAGLSGIDAVQLEQATRYVLYTHITVDVSALHKTTIKPLHETRESVWWFLNFYGWL</sequence>
<evidence type="ECO:0000256" key="10">
    <source>
        <dbReference type="ARBA" id="ARBA00023180"/>
    </source>
</evidence>
<keyword evidence="5 11" id="KW-0808">Transferase</keyword>
<dbReference type="GO" id="GO:0005975">
    <property type="term" value="P:carbohydrate metabolic process"/>
    <property type="evidence" value="ECO:0007669"/>
    <property type="project" value="InterPro"/>
</dbReference>
<keyword evidence="8 11" id="KW-1133">Transmembrane helix</keyword>
<dbReference type="Gene3D" id="3.90.550.10">
    <property type="entry name" value="Spore Coat Polysaccharide Biosynthesis Protein SpsA, Chain A"/>
    <property type="match status" value="1"/>
</dbReference>
<dbReference type="EMBL" id="CAXLJL010000601">
    <property type="protein sequence ID" value="CAL5139506.1"/>
    <property type="molecule type" value="Genomic_DNA"/>
</dbReference>
<accession>A0AAV2TRK8</accession>